<keyword evidence="1" id="KW-1133">Transmembrane helix</keyword>
<dbReference type="EMBL" id="QXFK01000002">
    <property type="protein sequence ID" value="RIV81575.1"/>
    <property type="molecule type" value="Genomic_DNA"/>
</dbReference>
<keyword evidence="3" id="KW-1185">Reference proteome</keyword>
<feature type="transmembrane region" description="Helical" evidence="1">
    <location>
        <begin position="30"/>
        <end position="48"/>
    </location>
</feature>
<feature type="transmembrane region" description="Helical" evidence="1">
    <location>
        <begin position="60"/>
        <end position="82"/>
    </location>
</feature>
<dbReference type="RefSeq" id="WP_119511391.1">
    <property type="nucleotide sequence ID" value="NZ_QXFK01000002.1"/>
</dbReference>
<reference evidence="2 3" key="1">
    <citation type="submission" date="2018-08" db="EMBL/GenBank/DDBJ databases">
        <title>Altererythrobacter sp.Ery1 and Ery12, the genome sequencing of novel strains in genus Alterythrobacter.</title>
        <authorList>
            <person name="Cheng H."/>
            <person name="Wu Y.-H."/>
            <person name="Fang C."/>
            <person name="Xu X.-W."/>
        </authorList>
    </citation>
    <scope>NUCLEOTIDE SEQUENCE [LARGE SCALE GENOMIC DNA]</scope>
    <source>
        <strain evidence="2 3">Ery1</strain>
    </source>
</reference>
<evidence type="ECO:0000313" key="2">
    <source>
        <dbReference type="EMBL" id="RIV81575.1"/>
    </source>
</evidence>
<keyword evidence="1" id="KW-0472">Membrane</keyword>
<sequence length="214" mass="22492">MYRDTNALIDELTAGLEPVRPLRLSSGLRFALAGLAVTLAVVALLFGIRGDVLAGRLDPVFLLSAGLFFVLGLAASVTVIVMSRPQVGRDHGGWRWAAAMTALLPLSGIITWMVRGPDAVSAATVGQGLECAVIGSMLGLLTFAVLTFWLRRGAPTSPERAGLLTGVAAGSFGIFALSLHCPFSDVVHVGLWHSLAVVVSAGLGRLVLPRLIRW</sequence>
<evidence type="ECO:0000256" key="1">
    <source>
        <dbReference type="SAM" id="Phobius"/>
    </source>
</evidence>
<accession>A0A418NMG2</accession>
<keyword evidence="1" id="KW-0812">Transmembrane</keyword>
<feature type="transmembrane region" description="Helical" evidence="1">
    <location>
        <begin position="94"/>
        <end position="114"/>
    </location>
</feature>
<dbReference type="InterPro" id="IPR009495">
    <property type="entry name" value="NrsF"/>
</dbReference>
<gene>
    <name evidence="2" type="ORF">D2V04_00255</name>
</gene>
<protein>
    <submittedName>
        <fullName evidence="2">DUF1109 domain-containing protein</fullName>
    </submittedName>
</protein>
<organism evidence="2 3">
    <name type="scientific">Pelagerythrobacter aerophilus</name>
    <dbReference type="NCBI Taxonomy" id="2306995"/>
    <lineage>
        <taxon>Bacteria</taxon>
        <taxon>Pseudomonadati</taxon>
        <taxon>Pseudomonadota</taxon>
        <taxon>Alphaproteobacteria</taxon>
        <taxon>Sphingomonadales</taxon>
        <taxon>Erythrobacteraceae</taxon>
        <taxon>Pelagerythrobacter</taxon>
    </lineage>
</organism>
<feature type="transmembrane region" description="Helical" evidence="1">
    <location>
        <begin position="126"/>
        <end position="149"/>
    </location>
</feature>
<feature type="transmembrane region" description="Helical" evidence="1">
    <location>
        <begin position="191"/>
        <end position="208"/>
    </location>
</feature>
<name>A0A418NMG2_9SPHN</name>
<feature type="transmembrane region" description="Helical" evidence="1">
    <location>
        <begin position="161"/>
        <end position="179"/>
    </location>
</feature>
<dbReference type="Proteomes" id="UP000285092">
    <property type="component" value="Unassembled WGS sequence"/>
</dbReference>
<comment type="caution">
    <text evidence="2">The sequence shown here is derived from an EMBL/GenBank/DDBJ whole genome shotgun (WGS) entry which is preliminary data.</text>
</comment>
<proteinExistence type="predicted"/>
<dbReference type="OrthoDB" id="7390889at2"/>
<dbReference type="Pfam" id="PF06532">
    <property type="entry name" value="NrsF"/>
    <property type="match status" value="1"/>
</dbReference>
<evidence type="ECO:0000313" key="3">
    <source>
        <dbReference type="Proteomes" id="UP000285092"/>
    </source>
</evidence>
<dbReference type="AlphaFoldDB" id="A0A418NMG2"/>